<organism evidence="1 2">
    <name type="scientific">Curtobacterium aetherium</name>
    <dbReference type="NCBI Taxonomy" id="2841594"/>
    <lineage>
        <taxon>Bacteria</taxon>
        <taxon>Bacillati</taxon>
        <taxon>Actinomycetota</taxon>
        <taxon>Actinomycetes</taxon>
        <taxon>Micrococcales</taxon>
        <taxon>Microbacteriaceae</taxon>
        <taxon>Curtobacterium</taxon>
    </lineage>
</organism>
<evidence type="ECO:0000313" key="1">
    <source>
        <dbReference type="EMBL" id="QWS32442.1"/>
    </source>
</evidence>
<dbReference type="EMBL" id="CP076544">
    <property type="protein sequence ID" value="QWS32442.1"/>
    <property type="molecule type" value="Genomic_DNA"/>
</dbReference>
<proteinExistence type="predicted"/>
<gene>
    <name evidence="1" type="primary">gcvT</name>
    <name evidence="1" type="ORF">KM842_09025</name>
</gene>
<name>A0ACD1E0J1_9MICO</name>
<evidence type="ECO:0000313" key="2">
    <source>
        <dbReference type="Proteomes" id="UP000681794"/>
    </source>
</evidence>
<dbReference type="EC" id="2.1.2.10" evidence="1"/>
<dbReference type="Proteomes" id="UP000681794">
    <property type="component" value="Chromosome"/>
</dbReference>
<accession>A0ACD1E0J1</accession>
<protein>
    <submittedName>
        <fullName evidence="1">Glycine cleavage system aminomethyltransferase GcvT</fullName>
        <ecNumber evidence="1">2.1.2.10</ecNumber>
    </submittedName>
</protein>
<keyword evidence="2" id="KW-1185">Reference proteome</keyword>
<keyword evidence="1" id="KW-0808">Transferase</keyword>
<sequence>MSDPSTVPAPGAPDAGAPTPGAGAPAPGASAPALRSSPLEAQHEAAGATFTDFTGHRMPVRYSSDLAEHHAVRRAAGVFDLSHMAEIGVQGPDAVAFLDAALAGSFGAMPVGRAKYSLLLTPEGGILDDLVVYRTGEDVFLVVANAGNRDVAVQAVQERAAGYDVLVTDDSDRTALVAIQGPAAAGTLDALVTADRLQPETPLDELRYYRVLHALFDGSEVLIARTGYTGEDGFELYCDTDTAPAIWDALLDAGAERGVVPAGLAARDTLRLEAGMPLYGHELDTSVRPAQAGLGRVVATSGSFVGDAGVEPAADARVLVGLVTEGRRAARAGYDVLRDGVVVGTVTSGALSPTLGHPVAMAFVDPDCADGGRVLHIDVRGTAIPGTVTALPFYRRAAKG</sequence>
<reference evidence="1" key="1">
    <citation type="submission" date="2021-06" db="EMBL/GenBank/DDBJ databases">
        <authorList>
            <person name="Ellington A.J."/>
            <person name="Bryan N.C."/>
            <person name="Christner B.C."/>
            <person name="Reisch C.R."/>
        </authorList>
    </citation>
    <scope>NUCLEOTIDE SEQUENCE</scope>
    <source>
        <strain evidence="1">L6-1</strain>
    </source>
</reference>